<reference evidence="2 3" key="1">
    <citation type="submission" date="2016-11" db="EMBL/GenBank/DDBJ databases">
        <title>Networking in microbes: conjugative elements and plasmids in the genus Alteromonas.</title>
        <authorList>
            <person name="Lopez-Perez M."/>
            <person name="Ramon-Marco N."/>
            <person name="Rodriguez-Valera F."/>
        </authorList>
    </citation>
    <scope>NUCLEOTIDE SEQUENCE [LARGE SCALE GENOMIC DNA]</scope>
    <source>
        <strain evidence="2 3">CP48</strain>
        <plasmid evidence="3">pamcp48-600</plasmid>
    </source>
</reference>
<sequence length="166" mass="18422">MRSLSFLLTAGLMVFSLSANAEPQANKSTSDEFNILLTDFSGWELFKYSASNGLQEMMVTCAAMNKSALDIKVAASKEPIKEEETRYFKEGFMLAELAFKMYGQNAEAKARVLAEMDEQMALIGSTLAKAAVNDEIEDKMAYTAKLVREGVARCRNYKSIIDDIGR</sequence>
<keyword evidence="2" id="KW-0614">Plasmid</keyword>
<evidence type="ECO:0000313" key="2">
    <source>
        <dbReference type="EMBL" id="APD92271.1"/>
    </source>
</evidence>
<name>A0AAC9JF86_9ALTE</name>
<proteinExistence type="predicted"/>
<dbReference type="RefSeq" id="WP_071960884.1">
    <property type="nucleotide sequence ID" value="NZ_CP018025.1"/>
</dbReference>
<organism evidence="2 3">
    <name type="scientific">Alteromonas mediterranea</name>
    <dbReference type="NCBI Taxonomy" id="314275"/>
    <lineage>
        <taxon>Bacteria</taxon>
        <taxon>Pseudomonadati</taxon>
        <taxon>Pseudomonadota</taxon>
        <taxon>Gammaproteobacteria</taxon>
        <taxon>Alteromonadales</taxon>
        <taxon>Alteromonadaceae</taxon>
        <taxon>Alteromonas/Salinimonas group</taxon>
        <taxon>Alteromonas</taxon>
    </lineage>
</organism>
<feature type="chain" id="PRO_5042152772" description="DUF5667 domain-containing protein" evidence="1">
    <location>
        <begin position="22"/>
        <end position="166"/>
    </location>
</feature>
<protein>
    <recommendedName>
        <fullName evidence="4">DUF5667 domain-containing protein</fullName>
    </recommendedName>
</protein>
<dbReference type="AlphaFoldDB" id="A0AAC9JF86"/>
<feature type="signal peptide" evidence="1">
    <location>
        <begin position="1"/>
        <end position="21"/>
    </location>
</feature>
<geneLocation type="plasmid" evidence="3">
    <name>pamcp48-600</name>
</geneLocation>
<gene>
    <name evidence="2" type="ORF">BM524_20405</name>
</gene>
<accession>A0AAC9JF86</accession>
<dbReference type="Proteomes" id="UP000182101">
    <property type="component" value="Plasmid pAMCP48-600"/>
</dbReference>
<keyword evidence="1" id="KW-0732">Signal</keyword>
<evidence type="ECO:0000313" key="3">
    <source>
        <dbReference type="Proteomes" id="UP000182101"/>
    </source>
</evidence>
<evidence type="ECO:0000256" key="1">
    <source>
        <dbReference type="SAM" id="SignalP"/>
    </source>
</evidence>
<dbReference type="EMBL" id="CP018025">
    <property type="protein sequence ID" value="APD92271.1"/>
    <property type="molecule type" value="Genomic_DNA"/>
</dbReference>
<evidence type="ECO:0008006" key="4">
    <source>
        <dbReference type="Google" id="ProtNLM"/>
    </source>
</evidence>